<keyword evidence="2" id="KW-0378">Hydrolase</keyword>
<proteinExistence type="predicted"/>
<evidence type="ECO:0000259" key="3">
    <source>
        <dbReference type="Pfam" id="PF00326"/>
    </source>
</evidence>
<feature type="non-terminal residue" evidence="4">
    <location>
        <position position="1"/>
    </location>
</feature>
<dbReference type="EMBL" id="JALLPB020000899">
    <property type="protein sequence ID" value="KAL3806063.1"/>
    <property type="molecule type" value="Genomic_DNA"/>
</dbReference>
<accession>A0ABD3R151</accession>
<dbReference type="Gene3D" id="3.40.50.1820">
    <property type="entry name" value="alpha/beta hydrolase"/>
    <property type="match status" value="1"/>
</dbReference>
<name>A0ABD3R151_9STRA</name>
<dbReference type="Pfam" id="PF00326">
    <property type="entry name" value="Peptidase_S9"/>
    <property type="match status" value="1"/>
</dbReference>
<sequence>WLIVTQEPPLPSIELLAKPEVKLAGLRFDPHSLAPSRMDYATSLEVKSVITGRGQVIDLPRNSEGIRYAKFHPTRSYFVFASKVTNEPRFELYKCERLGDHDIVDDGDGATTWSIREISLDSGGIDGGTNGGRGRRRRMNFISGCAYQFVGEDSDDLLVRIVPDDWPSSPPSEPPSAGPAIQVVERGARRAPGRTYQDLLKNDYDADKLRHFLTTEVLLVDAGPASSSKPVRLVPQTAGGRLVRDLQTSPCGRFVLAQTTTSFSYSVPIGRFGRDVEIWDLESLDRPVVVRVASLPVDDEIPLNYDACSRHPRKFHFHPCRDHSVVYAVATDGGIGLSVSFEGERDALFCQDLDVDTMTLGDPIKLVSLEWRYSDIDFTESGLGILEEYRWSDRMERKWLLDNKTGGTKRLLWERSWEDRYTAPGGPLMRRGSRGQYFVVQPTEMSIYLQGPGASPLGDRPFLDLLDFSKEETITTRLWRSSAPLEGELDPSKEVNGVMPTKRNDVYESLVCLMKDNDSIMISRESKTTPQNFFILKLSDLSKNNMSELQITDFKHPQPDLIGITKELVQYKREDGVQLTANLYLPADYDGTARPTLFWAYPREFKDANAAGQVKGSMHRFVSAHWASPIHWAVKGWVIMDDFSLPIIGEGDAQPNDTFIEQLVSGATAAVNYVTGRGICDPRRCAVGGHSYGAFMTAHLLSHTSLFAAGISRSGAFNRTLTPMSFQSEDRSIWEAPKTYINMSPLMHVKKYSLQDRVGKMLVIHGAADENDGTFPMQSERYFAALKAFGIESRLVILPHERHSYRARESILHMAWEQEEWLRSLEHDHLDTGSTAAV</sequence>
<dbReference type="Proteomes" id="UP001530377">
    <property type="component" value="Unassembled WGS sequence"/>
</dbReference>
<evidence type="ECO:0000313" key="4">
    <source>
        <dbReference type="EMBL" id="KAL3806063.1"/>
    </source>
</evidence>
<evidence type="ECO:0000313" key="5">
    <source>
        <dbReference type="Proteomes" id="UP001530377"/>
    </source>
</evidence>
<dbReference type="AlphaFoldDB" id="A0ABD3R151"/>
<organism evidence="4 5">
    <name type="scientific">Cyclostephanos tholiformis</name>
    <dbReference type="NCBI Taxonomy" id="382380"/>
    <lineage>
        <taxon>Eukaryota</taxon>
        <taxon>Sar</taxon>
        <taxon>Stramenopiles</taxon>
        <taxon>Ochrophyta</taxon>
        <taxon>Bacillariophyta</taxon>
        <taxon>Coscinodiscophyceae</taxon>
        <taxon>Thalassiosirophycidae</taxon>
        <taxon>Stephanodiscales</taxon>
        <taxon>Stephanodiscaceae</taxon>
        <taxon>Cyclostephanos</taxon>
    </lineage>
</organism>
<dbReference type="GO" id="GO:0016787">
    <property type="term" value="F:hydrolase activity"/>
    <property type="evidence" value="ECO:0007669"/>
    <property type="project" value="UniProtKB-KW"/>
</dbReference>
<dbReference type="InterPro" id="IPR001375">
    <property type="entry name" value="Peptidase_S9_cat"/>
</dbReference>
<dbReference type="InterPro" id="IPR029058">
    <property type="entry name" value="AB_hydrolase_fold"/>
</dbReference>
<dbReference type="SUPFAM" id="SSF82171">
    <property type="entry name" value="DPP6 N-terminal domain-like"/>
    <property type="match status" value="1"/>
</dbReference>
<feature type="domain" description="Peptidase S9 prolyl oligopeptidase catalytic" evidence="3">
    <location>
        <begin position="668"/>
        <end position="822"/>
    </location>
</feature>
<evidence type="ECO:0000256" key="2">
    <source>
        <dbReference type="ARBA" id="ARBA00022801"/>
    </source>
</evidence>
<dbReference type="PANTHER" id="PTHR42776">
    <property type="entry name" value="SERINE PEPTIDASE S9 FAMILY MEMBER"/>
    <property type="match status" value="1"/>
</dbReference>
<dbReference type="PANTHER" id="PTHR42776:SF13">
    <property type="entry name" value="DIPEPTIDYL-PEPTIDASE 5"/>
    <property type="match status" value="1"/>
</dbReference>
<dbReference type="SUPFAM" id="SSF53474">
    <property type="entry name" value="alpha/beta-Hydrolases"/>
    <property type="match status" value="1"/>
</dbReference>
<evidence type="ECO:0000256" key="1">
    <source>
        <dbReference type="ARBA" id="ARBA00022729"/>
    </source>
</evidence>
<comment type="caution">
    <text evidence="4">The sequence shown here is derived from an EMBL/GenBank/DDBJ whole genome shotgun (WGS) entry which is preliminary data.</text>
</comment>
<protein>
    <recommendedName>
        <fullName evidence="3">Peptidase S9 prolyl oligopeptidase catalytic domain-containing protein</fullName>
    </recommendedName>
</protein>
<gene>
    <name evidence="4" type="ORF">ACHAXA_005786</name>
</gene>
<reference evidence="4 5" key="1">
    <citation type="submission" date="2024-10" db="EMBL/GenBank/DDBJ databases">
        <title>Updated reference genomes for cyclostephanoid diatoms.</title>
        <authorList>
            <person name="Roberts W.R."/>
            <person name="Alverson A.J."/>
        </authorList>
    </citation>
    <scope>NUCLEOTIDE SEQUENCE [LARGE SCALE GENOMIC DNA]</scope>
    <source>
        <strain evidence="4 5">AJA228-03</strain>
    </source>
</reference>
<keyword evidence="1" id="KW-0732">Signal</keyword>
<keyword evidence="5" id="KW-1185">Reference proteome</keyword>